<feature type="region of interest" description="Disordered" evidence="2">
    <location>
        <begin position="508"/>
        <end position="528"/>
    </location>
</feature>
<dbReference type="Gene3D" id="3.30.160.60">
    <property type="entry name" value="Classic Zinc Finger"/>
    <property type="match status" value="2"/>
</dbReference>
<evidence type="ECO:0000259" key="3">
    <source>
        <dbReference type="PROSITE" id="PS50157"/>
    </source>
</evidence>
<keyword evidence="1" id="KW-0863">Zinc-finger</keyword>
<dbReference type="Proteomes" id="UP001634394">
    <property type="component" value="Unassembled WGS sequence"/>
</dbReference>
<feature type="region of interest" description="Disordered" evidence="2">
    <location>
        <begin position="97"/>
        <end position="140"/>
    </location>
</feature>
<dbReference type="Pfam" id="PF00096">
    <property type="entry name" value="zf-C2H2"/>
    <property type="match status" value="2"/>
</dbReference>
<evidence type="ECO:0000313" key="5">
    <source>
        <dbReference type="Proteomes" id="UP001634394"/>
    </source>
</evidence>
<dbReference type="GO" id="GO:0008270">
    <property type="term" value="F:zinc ion binding"/>
    <property type="evidence" value="ECO:0007669"/>
    <property type="project" value="UniProtKB-KW"/>
</dbReference>
<feature type="compositionally biased region" description="Polar residues" evidence="2">
    <location>
        <begin position="236"/>
        <end position="267"/>
    </location>
</feature>
<accession>A0ABD3U355</accession>
<evidence type="ECO:0000256" key="1">
    <source>
        <dbReference type="PROSITE-ProRule" id="PRU00042"/>
    </source>
</evidence>
<dbReference type="PROSITE" id="PS00028">
    <property type="entry name" value="ZINC_FINGER_C2H2_1"/>
    <property type="match status" value="1"/>
</dbReference>
<organism evidence="4 5">
    <name type="scientific">Sinanodonta woodiana</name>
    <name type="common">Chinese pond mussel</name>
    <name type="synonym">Anodonta woodiana</name>
    <dbReference type="NCBI Taxonomy" id="1069815"/>
    <lineage>
        <taxon>Eukaryota</taxon>
        <taxon>Metazoa</taxon>
        <taxon>Spiralia</taxon>
        <taxon>Lophotrochozoa</taxon>
        <taxon>Mollusca</taxon>
        <taxon>Bivalvia</taxon>
        <taxon>Autobranchia</taxon>
        <taxon>Heteroconchia</taxon>
        <taxon>Palaeoheterodonta</taxon>
        <taxon>Unionida</taxon>
        <taxon>Unionoidea</taxon>
        <taxon>Unionidae</taxon>
        <taxon>Unioninae</taxon>
        <taxon>Sinanodonta</taxon>
    </lineage>
</organism>
<name>A0ABD3U355_SINWO</name>
<feature type="compositionally biased region" description="Polar residues" evidence="2">
    <location>
        <begin position="183"/>
        <end position="205"/>
    </location>
</feature>
<sequence>MMEVEPLTCFSSPSTLQASPNVLSLSSAASQVSSASTVHYTSSSGSGNRYPRLSARSGTLSPNQSFLFESGYLDNNYSSKYRDQQISDKMVVESQNHNFQPMTPDPLPETAEKSDKMDLPTPRQQNFTSLPPEGALTPNQEIPSEESQFFNHSHTSLQALGHEGYCSTSTNQLNGHDDFSEFSEPSDNYSALPSIQNGFSRNPDTSAEVLFHGNPDMKEGSKELPIPKGSLEQMPFDSSPSSTLDEQAAQSDSINMPSMTNEHNNCNPPHLSPKNSDLDLQGSPFQGERKNRRKPTLEDIVRRMRETENEYYSDDSDIENMNGSLSMELENSEDEVDGDLSAHISTLPMAVNSLKELHDGSIIDKTEMVNNNEHLSNNNNNNNNNFGEKCPPTNPDVEGTGIGGADKPQIMDSKNTISSFTIEHVKGKEGPIFKHPNLLTPPKLNGWLHNAFNGGFPLFPFQPTPPDMPFSPFLSPFDRKFSSPELEKDYLKCQYCERTFRRQKNLENHIENTHHGKSPNRKKPNETMNQGDMYFKCTHCPYTTKHQSNLYVHLRIHTGENFFYIINTCVLFHQMEMVKAYIISGKKSFFLKMVENQ</sequence>
<gene>
    <name evidence="4" type="ORF">ACJMK2_020648</name>
</gene>
<dbReference type="InterPro" id="IPR036236">
    <property type="entry name" value="Znf_C2H2_sf"/>
</dbReference>
<comment type="caution">
    <text evidence="4">The sequence shown here is derived from an EMBL/GenBank/DDBJ whole genome shotgun (WGS) entry which is preliminary data.</text>
</comment>
<feature type="region of interest" description="Disordered" evidence="2">
    <location>
        <begin position="38"/>
        <end position="61"/>
    </location>
</feature>
<proteinExistence type="predicted"/>
<dbReference type="AlphaFoldDB" id="A0ABD3U355"/>
<dbReference type="PROSITE" id="PS50157">
    <property type="entry name" value="ZINC_FINGER_C2H2_2"/>
    <property type="match status" value="2"/>
</dbReference>
<feature type="domain" description="C2H2-type" evidence="3">
    <location>
        <begin position="535"/>
        <end position="562"/>
    </location>
</feature>
<feature type="region of interest" description="Disordered" evidence="2">
    <location>
        <begin position="168"/>
        <end position="299"/>
    </location>
</feature>
<dbReference type="InterPro" id="IPR013087">
    <property type="entry name" value="Znf_C2H2_type"/>
</dbReference>
<feature type="domain" description="C2H2-type" evidence="3">
    <location>
        <begin position="491"/>
        <end position="519"/>
    </location>
</feature>
<dbReference type="SUPFAM" id="SSF57667">
    <property type="entry name" value="beta-beta-alpha zinc fingers"/>
    <property type="match status" value="1"/>
</dbReference>
<feature type="compositionally biased region" description="Low complexity" evidence="2">
    <location>
        <begin position="38"/>
        <end position="47"/>
    </location>
</feature>
<reference evidence="4 5" key="1">
    <citation type="submission" date="2024-11" db="EMBL/GenBank/DDBJ databases">
        <title>Chromosome-level genome assembly of the freshwater bivalve Anodonta woodiana.</title>
        <authorList>
            <person name="Chen X."/>
        </authorList>
    </citation>
    <scope>NUCLEOTIDE SEQUENCE [LARGE SCALE GENOMIC DNA]</scope>
    <source>
        <strain evidence="4">MN2024</strain>
        <tissue evidence="4">Gills</tissue>
    </source>
</reference>
<evidence type="ECO:0000256" key="2">
    <source>
        <dbReference type="SAM" id="MobiDB-lite"/>
    </source>
</evidence>
<keyword evidence="1" id="KW-0479">Metal-binding</keyword>
<dbReference type="SMART" id="SM00355">
    <property type="entry name" value="ZnF_C2H2"/>
    <property type="match status" value="2"/>
</dbReference>
<keyword evidence="1" id="KW-0862">Zinc</keyword>
<protein>
    <recommendedName>
        <fullName evidence="3">C2H2-type domain-containing protein</fullName>
    </recommendedName>
</protein>
<evidence type="ECO:0000313" key="4">
    <source>
        <dbReference type="EMBL" id="KAL3842658.1"/>
    </source>
</evidence>
<keyword evidence="5" id="KW-1185">Reference proteome</keyword>
<dbReference type="EMBL" id="JBJQND010000017">
    <property type="protein sequence ID" value="KAL3842658.1"/>
    <property type="molecule type" value="Genomic_DNA"/>
</dbReference>